<evidence type="ECO:0000313" key="2">
    <source>
        <dbReference type="Proteomes" id="UP000368474"/>
    </source>
</evidence>
<accession>A0A5E4Y067</accession>
<dbReference type="Proteomes" id="UP000368474">
    <property type="component" value="Unassembled WGS sequence"/>
</dbReference>
<dbReference type="RefSeq" id="WP_150568319.1">
    <property type="nucleotide sequence ID" value="NZ_CABPSD010000016.1"/>
</dbReference>
<keyword evidence="2" id="KW-1185">Reference proteome</keyword>
<protein>
    <recommendedName>
        <fullName evidence="3">Holin</fullName>
    </recommendedName>
</protein>
<reference evidence="1 2" key="1">
    <citation type="submission" date="2019-08" db="EMBL/GenBank/DDBJ databases">
        <authorList>
            <person name="Peeters C."/>
        </authorList>
    </citation>
    <scope>NUCLEOTIDE SEQUENCE [LARGE SCALE GENOMIC DNA]</scope>
    <source>
        <strain evidence="1 2">LMG 31116</strain>
    </source>
</reference>
<gene>
    <name evidence="1" type="ORF">PMO31116_04153</name>
</gene>
<evidence type="ECO:0008006" key="3">
    <source>
        <dbReference type="Google" id="ProtNLM"/>
    </source>
</evidence>
<dbReference type="AlphaFoldDB" id="A0A5E4Y067"/>
<sequence length="91" mass="9760">MLTIINQIASGALFALSLWALLSHRVPTRSLGTVVLFFVNSASLGNIGSVNACHSAPEVVLNTAVATAALWGFWQVQVKHRVIWGHQHGSN</sequence>
<dbReference type="EMBL" id="CABPSD010000016">
    <property type="protein sequence ID" value="VVE41742.1"/>
    <property type="molecule type" value="Genomic_DNA"/>
</dbReference>
<organism evidence="1 2">
    <name type="scientific">Pandoraea morbifera</name>
    <dbReference type="NCBI Taxonomy" id="2508300"/>
    <lineage>
        <taxon>Bacteria</taxon>
        <taxon>Pseudomonadati</taxon>
        <taxon>Pseudomonadota</taxon>
        <taxon>Betaproteobacteria</taxon>
        <taxon>Burkholderiales</taxon>
        <taxon>Burkholderiaceae</taxon>
        <taxon>Pandoraea</taxon>
    </lineage>
</organism>
<proteinExistence type="predicted"/>
<name>A0A5E4Y067_9BURK</name>
<evidence type="ECO:0000313" key="1">
    <source>
        <dbReference type="EMBL" id="VVE41742.1"/>
    </source>
</evidence>